<reference evidence="1 2" key="1">
    <citation type="submission" date="2015-08" db="EMBL/GenBank/DDBJ databases">
        <title>Genomes of Paenibacillus riograndensis.</title>
        <authorList>
            <person name="Sant'Anna F.H."/>
            <person name="Souza R."/>
            <person name="Ambrosini A."/>
            <person name="Bach E."/>
            <person name="Fernandes G."/>
            <person name="Balsanelli E."/>
            <person name="Baura V.A."/>
            <person name="Pedrosa F.O."/>
            <person name="Souza E.M."/>
            <person name="Passaglia L."/>
        </authorList>
    </citation>
    <scope>NUCLEOTIDE SEQUENCE [LARGE SCALE GENOMIC DNA]</scope>
    <source>
        <strain evidence="1 2">CAS34</strain>
    </source>
</reference>
<evidence type="ECO:0000313" key="1">
    <source>
        <dbReference type="EMBL" id="KWX81457.1"/>
    </source>
</evidence>
<proteinExistence type="predicted"/>
<protein>
    <submittedName>
        <fullName evidence="1">Uncharacterized protein</fullName>
    </submittedName>
</protein>
<dbReference type="PATRIC" id="fig|483937.3.peg.832"/>
<accession>A0A132UCK4</accession>
<dbReference type="Proteomes" id="UP000070475">
    <property type="component" value="Unassembled WGS sequence"/>
</dbReference>
<comment type="caution">
    <text evidence="1">The sequence shown here is derived from an EMBL/GenBank/DDBJ whole genome shotgun (WGS) entry which is preliminary data.</text>
</comment>
<name>A0A132UCK4_9BACL</name>
<keyword evidence="2" id="KW-1185">Reference proteome</keyword>
<dbReference type="AlphaFoldDB" id="A0A132UCK4"/>
<gene>
    <name evidence="1" type="ORF">AMQ84_00080</name>
</gene>
<sequence length="65" mass="7544">MAVRAVIPGKREGMMKNIQHGHRPWRLLAWQGGLERGPVRREEMRRFMPLSAAIIIKEQRLAAIK</sequence>
<evidence type="ECO:0000313" key="2">
    <source>
        <dbReference type="Proteomes" id="UP000070475"/>
    </source>
</evidence>
<dbReference type="EMBL" id="LIRB01000023">
    <property type="protein sequence ID" value="KWX81457.1"/>
    <property type="molecule type" value="Genomic_DNA"/>
</dbReference>
<organism evidence="1 2">
    <name type="scientific">Paenibacillus riograndensis</name>
    <dbReference type="NCBI Taxonomy" id="483937"/>
    <lineage>
        <taxon>Bacteria</taxon>
        <taxon>Bacillati</taxon>
        <taxon>Bacillota</taxon>
        <taxon>Bacilli</taxon>
        <taxon>Bacillales</taxon>
        <taxon>Paenibacillaceae</taxon>
        <taxon>Paenibacillus</taxon>
        <taxon>Paenibacillus sonchi group</taxon>
    </lineage>
</organism>